<gene>
    <name evidence="2" type="ORF">HXX08_07655</name>
    <name evidence="3" type="ORF">OZ401_000876</name>
</gene>
<accession>A0A8T7LUM7</accession>
<evidence type="ECO:0000313" key="5">
    <source>
        <dbReference type="Proteomes" id="UP001431572"/>
    </source>
</evidence>
<keyword evidence="1" id="KW-0812">Transmembrane</keyword>
<dbReference type="Proteomes" id="UP001431572">
    <property type="component" value="Chromosome 1"/>
</dbReference>
<dbReference type="Gene3D" id="3.40.50.880">
    <property type="match status" value="1"/>
</dbReference>
<reference evidence="3" key="2">
    <citation type="journal article" date="2024" name="Nature">
        <title>Anoxygenic phototroph of the Chloroflexota uses a type I reaction centre.</title>
        <authorList>
            <person name="Tsuji J.M."/>
            <person name="Shaw N.A."/>
            <person name="Nagashima S."/>
            <person name="Venkiteswaran J.J."/>
            <person name="Schiff S.L."/>
            <person name="Watanabe T."/>
            <person name="Fukui M."/>
            <person name="Hanada S."/>
            <person name="Tank M."/>
            <person name="Neufeld J.D."/>
        </authorList>
    </citation>
    <scope>NUCLEOTIDE SEQUENCE</scope>
    <source>
        <strain evidence="3">L227-S17</strain>
    </source>
</reference>
<keyword evidence="1" id="KW-0472">Membrane</keyword>
<evidence type="ECO:0000313" key="2">
    <source>
        <dbReference type="EMBL" id="NWJ45738.1"/>
    </source>
</evidence>
<feature type="transmembrane region" description="Helical" evidence="1">
    <location>
        <begin position="427"/>
        <end position="449"/>
    </location>
</feature>
<evidence type="ECO:0000256" key="1">
    <source>
        <dbReference type="SAM" id="Phobius"/>
    </source>
</evidence>
<dbReference type="SUPFAM" id="SSF52317">
    <property type="entry name" value="Class I glutamine amidotransferase-like"/>
    <property type="match status" value="1"/>
</dbReference>
<proteinExistence type="predicted"/>
<sequence>MRHLYFFSRAVWLFGIVFVFVFGGVGIVTAAQGDKSLAQPNQQFEYNVKMTARSMFDGAYKYGDWLPIEITLENFGAATSVQIETVVTNTVNSTNFPTIFRRPITLGERSVKKFHIYFQPYVANSNVSRFVSYEQPIQLKTADGERTLFAQNVRLLPISPKDYLVGVINSDPSLVSYMNNMRVGKLNSRVDIINLNPADFPDRADGWRSFNALVLSDTNSSGLSADQQNALMDWVNSGGQLILMGGNGWNKVSSGFDPKLLPIDVYDYQKVDNLNALLAEENDKLPLSQPVTIAVGQVLQGAKPLTTFTLTNSNSGSSVIPLVAARIRGMGRIVATAMDLTTNPLADWAGSSKAWQDIFSFNSGIYYQIYDDTNPHLKNNSDFFGYVGNIPEVPLPNITSFFILFGIYLLVVCPLNYLVLVRLKKLVWAWLTLPITGIVFFSIAVWLSLNQPSGDVLISEMSVIQVSPGQTNAQVRSYAALFSPNDNLYEVDPVLPDSAAPPLLLPLNRNIAFPISDQDNVRYVVSGDQPRVEQLNVRQWSAQGVSVEALVPARQYQLQSNLYFVEQNGEIHIKGAVTNTIGQPIRGIMLAMGDQLQKVKDIEPGETLEVDFPLPPENQLVTSFCTQGFGNFTGYNNTSIGEKMQNLLQADHQNDKLYQNRAAFLRKIYEIGRYSLTNPVRGFDFIGWVDNNPVPLNVAGVTTLPRSNQVLLSRLPVSVENPLEQGKILIPSSYMYPENSYNDQGAPIPTSKIEHSDQICLSRGTVVNNYRLPVDNLNFKTTRMVLILNSFTANSSRTPFLPDKVELFDWQQNDWVVLNGLKNSAPASSGSGTTPNSALPVLPNEIDNPMRFTNPSTGQISLRFTAPSPLLLVQFGIRIEGTRM</sequence>
<dbReference type="EMBL" id="CP128399">
    <property type="protein sequence ID" value="WJW67607.1"/>
    <property type="molecule type" value="Genomic_DNA"/>
</dbReference>
<name>A0A8T7LUM7_9CHLR</name>
<dbReference type="AlphaFoldDB" id="A0A8T7LUM7"/>
<protein>
    <recommendedName>
        <fullName evidence="6">DUF4350 domain-containing protein</fullName>
    </recommendedName>
</protein>
<feature type="transmembrane region" description="Helical" evidence="1">
    <location>
        <begin position="401"/>
        <end position="420"/>
    </location>
</feature>
<dbReference type="EMBL" id="JACATZ010000001">
    <property type="protein sequence ID" value="NWJ45738.1"/>
    <property type="molecule type" value="Genomic_DNA"/>
</dbReference>
<dbReference type="InterPro" id="IPR029062">
    <property type="entry name" value="Class_I_gatase-like"/>
</dbReference>
<keyword evidence="5" id="KW-1185">Reference proteome</keyword>
<reference evidence="2 4" key="1">
    <citation type="submission" date="2020-06" db="EMBL/GenBank/DDBJ databases">
        <title>Anoxygenic phototrophic Chloroflexota member uses a Type I reaction center.</title>
        <authorList>
            <person name="Tsuji J.M."/>
            <person name="Shaw N.A."/>
            <person name="Nagashima S."/>
            <person name="Venkiteswaran J."/>
            <person name="Schiff S.L."/>
            <person name="Hanada S."/>
            <person name="Tank M."/>
            <person name="Neufeld J.D."/>
        </authorList>
    </citation>
    <scope>NUCLEOTIDE SEQUENCE [LARGE SCALE GENOMIC DNA]</scope>
    <source>
        <strain evidence="2">L227-S17</strain>
    </source>
</reference>
<dbReference type="Proteomes" id="UP000521676">
    <property type="component" value="Unassembled WGS sequence"/>
</dbReference>
<dbReference type="RefSeq" id="WP_341469497.1">
    <property type="nucleotide sequence ID" value="NZ_CP128399.1"/>
</dbReference>
<organism evidence="2 4">
    <name type="scientific">Candidatus Chlorohelix allophototropha</name>
    <dbReference type="NCBI Taxonomy" id="3003348"/>
    <lineage>
        <taxon>Bacteria</taxon>
        <taxon>Bacillati</taxon>
        <taxon>Chloroflexota</taxon>
        <taxon>Chloroflexia</taxon>
        <taxon>Candidatus Chloroheliales</taxon>
        <taxon>Candidatus Chloroheliaceae</taxon>
        <taxon>Candidatus Chlorohelix</taxon>
    </lineage>
</organism>
<evidence type="ECO:0000313" key="4">
    <source>
        <dbReference type="Proteomes" id="UP000521676"/>
    </source>
</evidence>
<evidence type="ECO:0000313" key="3">
    <source>
        <dbReference type="EMBL" id="WJW67607.1"/>
    </source>
</evidence>
<evidence type="ECO:0008006" key="6">
    <source>
        <dbReference type="Google" id="ProtNLM"/>
    </source>
</evidence>
<keyword evidence="1" id="KW-1133">Transmembrane helix</keyword>